<dbReference type="Pfam" id="PF09750">
    <property type="entry name" value="DRY_EERY"/>
    <property type="match status" value="1"/>
</dbReference>
<feature type="compositionally biased region" description="Basic and acidic residues" evidence="3">
    <location>
        <begin position="179"/>
        <end position="193"/>
    </location>
</feature>
<proteinExistence type="predicted"/>
<reference evidence="5 6" key="1">
    <citation type="submission" date="2023-10" db="EMBL/GenBank/DDBJ databases">
        <title>Genomes of two closely related lineages of the louse Polyplax serrata with different host specificities.</title>
        <authorList>
            <person name="Martinu J."/>
            <person name="Tarabai H."/>
            <person name="Stefka J."/>
            <person name="Hypsa V."/>
        </authorList>
    </citation>
    <scope>NUCLEOTIDE SEQUENCE [LARGE SCALE GENOMIC DNA]</scope>
    <source>
        <strain evidence="5">HR10_N</strain>
    </source>
</reference>
<feature type="region of interest" description="Disordered" evidence="3">
    <location>
        <begin position="293"/>
        <end position="444"/>
    </location>
</feature>
<dbReference type="GO" id="GO:0008380">
    <property type="term" value="P:RNA splicing"/>
    <property type="evidence" value="ECO:0007669"/>
    <property type="project" value="UniProtKB-KW"/>
</dbReference>
<dbReference type="Proteomes" id="UP001372834">
    <property type="component" value="Unassembled WGS sequence"/>
</dbReference>
<sequence>MWHEARKQEKKIRGMMVDYRKRAERRRDFYEKFKADPTQFLQLHGRPCKIHLDPAVAVAGDSASVMMPWQGHPDILIDRFDVRAHLDIITEYSSTKNEEDTLNYEERTMNYERYRILVQNEFLGVNEEKFLNQIYLEEQFGPIALKQSTEMLEKEKRKRGAAIGFTYEDSTPDPLYNGPEKKSKEEAADKEGSDSDDSDLDFDLCLDLSQIDTPSAHEMNSVGQRFGLTGNDFFSFLTNDVEEQEAMRLARQQEEEKAMFSSNMLWLNQGRKARRERQAFREKKLIGRVMSPPSYAARKSPTYDKYTRCNKSLSRSTSPENAGQITYITSFGGDDSNDEKQEQKTSSNKVCRKSRRRGSRDRDERPTKSSLHRNRRSKSAGSRSRSKSPRRRRKYTRSRSIENRSLASNLKKLISKKNERRSRSGSSDKFRSYSKWRSRSRSRPKKTVIVLGKIFDGHVLVVKIIIISGSKELNDNTE</sequence>
<keyword evidence="2" id="KW-0508">mRNA splicing</keyword>
<dbReference type="PANTHER" id="PTHR13161">
    <property type="entry name" value="SPLICING FACTOR SUPPRESSOR OF WHITE APRICOT"/>
    <property type="match status" value="1"/>
</dbReference>
<dbReference type="SMART" id="SM01141">
    <property type="entry name" value="DRY_EERY"/>
    <property type="match status" value="1"/>
</dbReference>
<name>A0AAN8NY59_POLSC</name>
<feature type="compositionally biased region" description="Basic residues" evidence="3">
    <location>
        <begin position="350"/>
        <end position="359"/>
    </location>
</feature>
<feature type="compositionally biased region" description="Polar residues" evidence="3">
    <location>
        <begin position="309"/>
        <end position="329"/>
    </location>
</feature>
<evidence type="ECO:0000259" key="4">
    <source>
        <dbReference type="SMART" id="SM01141"/>
    </source>
</evidence>
<protein>
    <recommendedName>
        <fullName evidence="4">Suppressor of white apricot N-terminal domain-containing protein</fullName>
    </recommendedName>
</protein>
<feature type="domain" description="Suppressor of white apricot N-terminal" evidence="4">
    <location>
        <begin position="39"/>
        <end position="171"/>
    </location>
</feature>
<dbReference type="InterPro" id="IPR040397">
    <property type="entry name" value="SWAP"/>
</dbReference>
<organism evidence="5 6">
    <name type="scientific">Polyplax serrata</name>
    <name type="common">Common mouse louse</name>
    <dbReference type="NCBI Taxonomy" id="468196"/>
    <lineage>
        <taxon>Eukaryota</taxon>
        <taxon>Metazoa</taxon>
        <taxon>Ecdysozoa</taxon>
        <taxon>Arthropoda</taxon>
        <taxon>Hexapoda</taxon>
        <taxon>Insecta</taxon>
        <taxon>Pterygota</taxon>
        <taxon>Neoptera</taxon>
        <taxon>Paraneoptera</taxon>
        <taxon>Psocodea</taxon>
        <taxon>Troctomorpha</taxon>
        <taxon>Phthiraptera</taxon>
        <taxon>Anoplura</taxon>
        <taxon>Polyplacidae</taxon>
        <taxon>Polyplax</taxon>
    </lineage>
</organism>
<comment type="caution">
    <text evidence="5">The sequence shown here is derived from an EMBL/GenBank/DDBJ whole genome shotgun (WGS) entry which is preliminary data.</text>
</comment>
<feature type="compositionally biased region" description="Basic residues" evidence="3">
    <location>
        <begin position="370"/>
        <end position="397"/>
    </location>
</feature>
<dbReference type="AlphaFoldDB" id="A0AAN8NY59"/>
<accession>A0AAN8NY59</accession>
<feature type="region of interest" description="Disordered" evidence="3">
    <location>
        <begin position="163"/>
        <end position="198"/>
    </location>
</feature>
<gene>
    <name evidence="5" type="ORF">RUM43_011354</name>
</gene>
<dbReference type="PANTHER" id="PTHR13161:SF4">
    <property type="entry name" value="CLK4-ASSOCIATING SERINE_ARGININE RICH PROTEIN"/>
    <property type="match status" value="1"/>
</dbReference>
<dbReference type="GO" id="GO:0006397">
    <property type="term" value="P:mRNA processing"/>
    <property type="evidence" value="ECO:0007669"/>
    <property type="project" value="UniProtKB-KW"/>
</dbReference>
<evidence type="ECO:0000313" key="6">
    <source>
        <dbReference type="Proteomes" id="UP001372834"/>
    </source>
</evidence>
<dbReference type="EMBL" id="JAWJWE010000039">
    <property type="protein sequence ID" value="KAK6621050.1"/>
    <property type="molecule type" value="Genomic_DNA"/>
</dbReference>
<feature type="compositionally biased region" description="Basic residues" evidence="3">
    <location>
        <begin position="432"/>
        <end position="444"/>
    </location>
</feature>
<evidence type="ECO:0000256" key="1">
    <source>
        <dbReference type="ARBA" id="ARBA00022664"/>
    </source>
</evidence>
<dbReference type="InterPro" id="IPR019147">
    <property type="entry name" value="SWAP_N_domain"/>
</dbReference>
<evidence type="ECO:0000313" key="5">
    <source>
        <dbReference type="EMBL" id="KAK6621050.1"/>
    </source>
</evidence>
<keyword evidence="1" id="KW-0507">mRNA processing</keyword>
<evidence type="ECO:0000256" key="3">
    <source>
        <dbReference type="SAM" id="MobiDB-lite"/>
    </source>
</evidence>
<evidence type="ECO:0000256" key="2">
    <source>
        <dbReference type="ARBA" id="ARBA00023187"/>
    </source>
</evidence>